<dbReference type="InterPro" id="IPR026444">
    <property type="entry name" value="Secre_tail"/>
</dbReference>
<dbReference type="Proteomes" id="UP000636010">
    <property type="component" value="Unassembled WGS sequence"/>
</dbReference>
<evidence type="ECO:0000313" key="5">
    <source>
        <dbReference type="Proteomes" id="UP000636010"/>
    </source>
</evidence>
<dbReference type="InterPro" id="IPR029031">
    <property type="entry name" value="Gingipain_N_sf"/>
</dbReference>
<evidence type="ECO:0000259" key="3">
    <source>
        <dbReference type="Pfam" id="PF18962"/>
    </source>
</evidence>
<evidence type="ECO:0000256" key="1">
    <source>
        <dbReference type="ARBA" id="ARBA00022729"/>
    </source>
</evidence>
<dbReference type="NCBIfam" id="NF033707">
    <property type="entry name" value="T9SS_sortase"/>
    <property type="match status" value="1"/>
</dbReference>
<reference evidence="5" key="1">
    <citation type="journal article" date="2019" name="Int. J. Syst. Evol. Microbiol.">
        <title>The Global Catalogue of Microorganisms (GCM) 10K type strain sequencing project: providing services to taxonomists for standard genome sequencing and annotation.</title>
        <authorList>
            <consortium name="The Broad Institute Genomics Platform"/>
            <consortium name="The Broad Institute Genome Sequencing Center for Infectious Disease"/>
            <person name="Wu L."/>
            <person name="Ma J."/>
        </authorList>
    </citation>
    <scope>NUCLEOTIDE SEQUENCE [LARGE SCALE GENOMIC DNA]</scope>
    <source>
        <strain evidence="5">CGMCC 1.10832</strain>
    </source>
</reference>
<feature type="domain" description="Gingipain" evidence="2">
    <location>
        <begin position="398"/>
        <end position="766"/>
    </location>
</feature>
<dbReference type="Pfam" id="PF01364">
    <property type="entry name" value="Peptidase_C25"/>
    <property type="match status" value="1"/>
</dbReference>
<evidence type="ECO:0000259" key="2">
    <source>
        <dbReference type="Pfam" id="PF01364"/>
    </source>
</evidence>
<dbReference type="EMBL" id="BMEC01000003">
    <property type="protein sequence ID" value="GGC26231.1"/>
    <property type="molecule type" value="Genomic_DNA"/>
</dbReference>
<name>A0ABQ1LMZ4_9BACT</name>
<dbReference type="RefSeq" id="WP_188460749.1">
    <property type="nucleotide sequence ID" value="NZ_BAABHU010000003.1"/>
</dbReference>
<sequence>MRYRFLFILISLFSLEGKAQSVLNKQGLIKIATFKEGVYKIDRNFLIANSLNPEEIDPHKVKIYGMPGGHIPQANAIEYPSDPSEIPVQVDANENTTFEADEVLFFYSDAVKNIDYDFEAGTYIYSNNLYSDSLYFYIDFFAEDISLQLSTHSTIATTEGLTPINWYEEVAFHELDANNRLESGREWFGESFTNNRTRDFVFEMEGNLANNKQLHLRSAFLVESKTPTSLKISLNNLQLANLSLPLVSGIAYDLEGHVVTEEMEVSTSLLAGTALNVTLTFENGGEVESEGYLDNLFLTLPLQLKYNNRQIVLRNREIQQAGIYNISIANITNHSIWDVSNPLQTKAVDHQAGSFTTQNPGNEKEIKFVVFDKQSAFTPTFIAGIEAQNLKNNTNPDYVIITAPKFKAAANELATYRRSFNKFAVEVATTEAIFNEFGSGRRDISAIRNYIKYLYQNGGGKLKYVLLMGAASYDYKDRVNNNSNFVPIYQSRNSLHPVFTYASDDFYGLLDENEGEWQEVSNNVDDIDIGIGRIPCKTLVEARNVVKKIIHYETNPSTFRKWRNEIYFIGDDGDGNRYQQDSEQLSDYVASEYGFFNINKLYLGAFEQEVLASTEKSPKMNEAIDKMIEKGALIVNYIGHGSEFSWADESILNRDMISQWQNRDKLPLFVTATCEFGRHDNPEITSGAQVLILKKGAGAIGLLTTARPVFSNSNYKLNESFYNSVFDRVGNTPQKLGDIIRLTKNNGLDGVNNRNFILMGDPALTLAEPMHQVRVTEIVNTEGATDTLKSMSKISVSGEIYSFNNQKLNDFNGIIIAELFDKPVRKKTFERNASELIFTNFESVLYRGKATVVNGEFFFTFYMPKNLNYKLDQGKFSFYAYPDQGIEDANGFYNDFVVGGSDSIIINDNEGPIISAFMDNYNFQNRDKVGSDATLMIQLFDEHGISISSNDLDNGIAFALDEEEPVELNDFFYYNKDSYQQGEVNYNLRNMEGGWHNLKLQAKDVFNNASESNIEFFVVDNEQLEIMDFIVYPNPAKELSNFSISQNRKNDEVEVLYSIADSYGKIVYEQSFVTTEQQRTDTWNLSTANGSKVSPGLYFIRIFVRSLEDQSKTQQIKKLIVIN</sequence>
<keyword evidence="5" id="KW-1185">Reference proteome</keyword>
<feature type="domain" description="Secretion system C-terminal sorting" evidence="3">
    <location>
        <begin position="1031"/>
        <end position="1121"/>
    </location>
</feature>
<dbReference type="CDD" id="cd02258">
    <property type="entry name" value="Peptidase_C25_N"/>
    <property type="match status" value="1"/>
</dbReference>
<evidence type="ECO:0008006" key="6">
    <source>
        <dbReference type="Google" id="ProtNLM"/>
    </source>
</evidence>
<keyword evidence="1" id="KW-0732">Signal</keyword>
<dbReference type="Pfam" id="PF18962">
    <property type="entry name" value="Por_Secre_tail"/>
    <property type="match status" value="1"/>
</dbReference>
<comment type="caution">
    <text evidence="4">The sequence shown here is derived from an EMBL/GenBank/DDBJ whole genome shotgun (WGS) entry which is preliminary data.</text>
</comment>
<proteinExistence type="predicted"/>
<gene>
    <name evidence="4" type="ORF">GCM10011506_09480</name>
</gene>
<evidence type="ECO:0000313" key="4">
    <source>
        <dbReference type="EMBL" id="GGC26231.1"/>
    </source>
</evidence>
<dbReference type="SUPFAM" id="SSF52129">
    <property type="entry name" value="Caspase-like"/>
    <property type="match status" value="1"/>
</dbReference>
<dbReference type="NCBIfam" id="TIGR04183">
    <property type="entry name" value="Por_Secre_tail"/>
    <property type="match status" value="1"/>
</dbReference>
<dbReference type="InterPro" id="IPR001769">
    <property type="entry name" value="Gingipain"/>
</dbReference>
<dbReference type="Gene3D" id="3.40.50.1460">
    <property type="match status" value="1"/>
</dbReference>
<protein>
    <recommendedName>
        <fullName evidence="6">Gingipain domain-containing protein</fullName>
    </recommendedName>
</protein>
<organism evidence="4 5">
    <name type="scientific">Marivirga lumbricoides</name>
    <dbReference type="NCBI Taxonomy" id="1046115"/>
    <lineage>
        <taxon>Bacteria</taxon>
        <taxon>Pseudomonadati</taxon>
        <taxon>Bacteroidota</taxon>
        <taxon>Cytophagia</taxon>
        <taxon>Cytophagales</taxon>
        <taxon>Marivirgaceae</taxon>
        <taxon>Marivirga</taxon>
    </lineage>
</organism>
<dbReference type="InterPro" id="IPR029030">
    <property type="entry name" value="Caspase-like_dom_sf"/>
</dbReference>
<dbReference type="Gene3D" id="3.40.50.10390">
    <property type="entry name" value="Gingipain r, domain 1"/>
    <property type="match status" value="1"/>
</dbReference>
<accession>A0ABQ1LMZ4</accession>